<feature type="domain" description="Flavodoxin-like fold" evidence="3">
    <location>
        <begin position="1"/>
        <end position="208"/>
    </location>
</feature>
<dbReference type="EC" id="1.6.5.2" evidence="4"/>
<dbReference type="Gene3D" id="3.40.50.360">
    <property type="match status" value="1"/>
</dbReference>
<protein>
    <submittedName>
        <fullName evidence="4">NAD(P)H dehydrogenase (Quinone)</fullName>
        <ecNumber evidence="4">1.6.5.2</ecNumber>
    </submittedName>
</protein>
<dbReference type="Pfam" id="PF02525">
    <property type="entry name" value="Flavodoxin_2"/>
    <property type="match status" value="1"/>
</dbReference>
<evidence type="ECO:0000313" key="5">
    <source>
        <dbReference type="Proteomes" id="UP001224845"/>
    </source>
</evidence>
<dbReference type="GO" id="GO:0003955">
    <property type="term" value="F:NAD(P)H dehydrogenase (quinone) activity"/>
    <property type="evidence" value="ECO:0007669"/>
    <property type="project" value="UniProtKB-EC"/>
</dbReference>
<evidence type="ECO:0000256" key="1">
    <source>
        <dbReference type="ARBA" id="ARBA00006252"/>
    </source>
</evidence>
<dbReference type="EMBL" id="JAUSRV010000001">
    <property type="protein sequence ID" value="MDP9968913.1"/>
    <property type="molecule type" value="Genomic_DNA"/>
</dbReference>
<proteinExistence type="inferred from homology"/>
<comment type="similarity">
    <text evidence="1">Belongs to the NAD(P)H dehydrogenase (quinone) family.</text>
</comment>
<evidence type="ECO:0000259" key="3">
    <source>
        <dbReference type="Pfam" id="PF02525"/>
    </source>
</evidence>
<evidence type="ECO:0000256" key="2">
    <source>
        <dbReference type="ARBA" id="ARBA00023002"/>
    </source>
</evidence>
<reference evidence="4" key="1">
    <citation type="submission" date="2023-07" db="EMBL/GenBank/DDBJ databases">
        <title>Sorghum-associated microbial communities from plants grown in Nebraska, USA.</title>
        <authorList>
            <person name="Schachtman D."/>
        </authorList>
    </citation>
    <scope>NUCLEOTIDE SEQUENCE</scope>
    <source>
        <strain evidence="4">DS3315</strain>
    </source>
</reference>
<evidence type="ECO:0000313" key="4">
    <source>
        <dbReference type="EMBL" id="MDP9968913.1"/>
    </source>
</evidence>
<gene>
    <name evidence="4" type="ORF">J2W39_000136</name>
</gene>
<dbReference type="SUPFAM" id="SSF52218">
    <property type="entry name" value="Flavoproteins"/>
    <property type="match status" value="1"/>
</dbReference>
<dbReference type="Proteomes" id="UP001224845">
    <property type="component" value="Unassembled WGS sequence"/>
</dbReference>
<dbReference type="AlphaFoldDB" id="A0AAW8E7T0"/>
<organism evidence="4 5">
    <name type="scientific">Variovorax paradoxus</name>
    <dbReference type="NCBI Taxonomy" id="34073"/>
    <lineage>
        <taxon>Bacteria</taxon>
        <taxon>Pseudomonadati</taxon>
        <taxon>Pseudomonadota</taxon>
        <taxon>Betaproteobacteria</taxon>
        <taxon>Burkholderiales</taxon>
        <taxon>Comamonadaceae</taxon>
        <taxon>Variovorax</taxon>
    </lineage>
</organism>
<keyword evidence="2 4" id="KW-0560">Oxidoreductase</keyword>
<dbReference type="RefSeq" id="WP_307591538.1">
    <property type="nucleotide sequence ID" value="NZ_JAUSRV010000001.1"/>
</dbReference>
<comment type="caution">
    <text evidence="4">The sequence shown here is derived from an EMBL/GenBank/DDBJ whole genome shotgun (WGS) entry which is preliminary data.</text>
</comment>
<accession>A0AAW8E7T0</accession>
<sequence length="238" mass="26725">MHALVIYAHPEPQSFNAVLRDVAASTLTDSGYEVEVSDLYAMKFKAVLDRDDFSTVHDEQRFNVTLEQRHAATHHSLANDIVAELDKLLRADLVIFQFPLWWFGLPAILKGWIDRVFVSGVVYGRSNIFERGKLKGKRALVSVTTGGPAASFGRDALNGDLLDILAPLHRGVLAFTGMTVLPPFICAHVPYAGPQERVEMSHRYREHLLALDRLKPLEMPRLADHLEEIESSMKARAR</sequence>
<name>A0AAW8E7T0_VARPD</name>
<dbReference type="PANTHER" id="PTHR10204">
    <property type="entry name" value="NAD P H OXIDOREDUCTASE-RELATED"/>
    <property type="match status" value="1"/>
</dbReference>
<dbReference type="PANTHER" id="PTHR10204:SF34">
    <property type="entry name" value="NAD(P)H DEHYDROGENASE [QUINONE] 1 ISOFORM 1"/>
    <property type="match status" value="1"/>
</dbReference>
<dbReference type="GO" id="GO:0005829">
    <property type="term" value="C:cytosol"/>
    <property type="evidence" value="ECO:0007669"/>
    <property type="project" value="TreeGrafter"/>
</dbReference>
<dbReference type="InterPro" id="IPR029039">
    <property type="entry name" value="Flavoprotein-like_sf"/>
</dbReference>
<dbReference type="InterPro" id="IPR003680">
    <property type="entry name" value="Flavodoxin_fold"/>
</dbReference>
<dbReference type="InterPro" id="IPR051545">
    <property type="entry name" value="NAD(P)H_dehydrogenase_qn"/>
</dbReference>